<keyword evidence="3" id="KW-0479">Metal-binding</keyword>
<dbReference type="SMART" id="SM00184">
    <property type="entry name" value="RING"/>
    <property type="match status" value="1"/>
</dbReference>
<feature type="signal peptide" evidence="11">
    <location>
        <begin position="1"/>
        <end position="29"/>
    </location>
</feature>
<protein>
    <recommendedName>
        <fullName evidence="12">RING-type domain-containing protein</fullName>
    </recommendedName>
</protein>
<evidence type="ECO:0000313" key="14">
    <source>
        <dbReference type="Proteomes" id="UP000215902"/>
    </source>
</evidence>
<evidence type="ECO:0000256" key="10">
    <source>
        <dbReference type="SAM" id="Phobius"/>
    </source>
</evidence>
<evidence type="ECO:0000256" key="8">
    <source>
        <dbReference type="PROSITE-ProRule" id="PRU00175"/>
    </source>
</evidence>
<dbReference type="PANTHER" id="PTHR46539">
    <property type="entry name" value="E3 UBIQUITIN-PROTEIN LIGASE ATL42"/>
    <property type="match status" value="1"/>
</dbReference>
<evidence type="ECO:0000256" key="3">
    <source>
        <dbReference type="ARBA" id="ARBA00022723"/>
    </source>
</evidence>
<gene>
    <name evidence="13" type="ORF">BOX15_Mlig000560g1</name>
</gene>
<keyword evidence="6 10" id="KW-1133">Transmembrane helix</keyword>
<evidence type="ECO:0000256" key="5">
    <source>
        <dbReference type="ARBA" id="ARBA00022833"/>
    </source>
</evidence>
<dbReference type="PANTHER" id="PTHR46539:SF23">
    <property type="entry name" value="RING-TYPE DOMAIN-CONTAINING PROTEIN"/>
    <property type="match status" value="1"/>
</dbReference>
<dbReference type="FunFam" id="3.30.40.10:FF:000009">
    <property type="entry name" value="E3 ubiquitin-protein ligase RNF130"/>
    <property type="match status" value="1"/>
</dbReference>
<comment type="caution">
    <text evidence="13">The sequence shown here is derived from an EMBL/GenBank/DDBJ whole genome shotgun (WGS) entry which is preliminary data.</text>
</comment>
<evidence type="ECO:0000256" key="9">
    <source>
        <dbReference type="SAM" id="MobiDB-lite"/>
    </source>
</evidence>
<comment type="subcellular location">
    <subcellularLocation>
        <location evidence="1">Membrane</location>
    </subcellularLocation>
</comment>
<feature type="chain" id="PRO_5012266862" description="RING-type domain-containing protein" evidence="11">
    <location>
        <begin position="30"/>
        <end position="540"/>
    </location>
</feature>
<dbReference type="EMBL" id="NIVC01002639">
    <property type="protein sequence ID" value="PAA56304.1"/>
    <property type="molecule type" value="Genomic_DNA"/>
</dbReference>
<dbReference type="GO" id="GO:0016020">
    <property type="term" value="C:membrane"/>
    <property type="evidence" value="ECO:0007669"/>
    <property type="project" value="UniProtKB-SubCell"/>
</dbReference>
<accession>A0A267E5U9</accession>
<keyword evidence="5" id="KW-0862">Zinc</keyword>
<reference evidence="13 14" key="1">
    <citation type="submission" date="2017-06" db="EMBL/GenBank/DDBJ databases">
        <title>A platform for efficient transgenesis in Macrostomum lignano, a flatworm model organism for stem cell research.</title>
        <authorList>
            <person name="Berezikov E."/>
        </authorList>
    </citation>
    <scope>NUCLEOTIDE SEQUENCE [LARGE SCALE GENOMIC DNA]</scope>
    <source>
        <strain evidence="13">DV1</strain>
        <tissue evidence="13">Whole organism</tissue>
    </source>
</reference>
<evidence type="ECO:0000259" key="12">
    <source>
        <dbReference type="PROSITE" id="PS50089"/>
    </source>
</evidence>
<organism evidence="13 14">
    <name type="scientific">Macrostomum lignano</name>
    <dbReference type="NCBI Taxonomy" id="282301"/>
    <lineage>
        <taxon>Eukaryota</taxon>
        <taxon>Metazoa</taxon>
        <taxon>Spiralia</taxon>
        <taxon>Lophotrochozoa</taxon>
        <taxon>Platyhelminthes</taxon>
        <taxon>Rhabditophora</taxon>
        <taxon>Macrostomorpha</taxon>
        <taxon>Macrostomida</taxon>
        <taxon>Macrostomidae</taxon>
        <taxon>Macrostomum</taxon>
    </lineage>
</organism>
<evidence type="ECO:0000256" key="4">
    <source>
        <dbReference type="ARBA" id="ARBA00022771"/>
    </source>
</evidence>
<evidence type="ECO:0000313" key="13">
    <source>
        <dbReference type="EMBL" id="PAA56304.1"/>
    </source>
</evidence>
<evidence type="ECO:0000256" key="6">
    <source>
        <dbReference type="ARBA" id="ARBA00022989"/>
    </source>
</evidence>
<evidence type="ECO:0000256" key="7">
    <source>
        <dbReference type="ARBA" id="ARBA00023136"/>
    </source>
</evidence>
<sequence>MHSSSCSNIWRPLLLLHLLLAVLTAPSGADSHSGRGDVSQRPEFMSAHYQRTRQLQDEFRLSFDCEALAKPHVYDVDPPPRTSSPAVQPAGSDRLSWLRRKQAETHILSSDAAALLAVAVSPPCTRARLISPTVASSAAAAAEPTVALADVKACGLVASIQAVRRLLPDLGLLLVFNAPAGSARSYEEDAAASSTAARPAATPAGAIISQAHPPPPPPPRRPQLPVVLYEPADLAARLLDELQRSNRSCKIGYSFRSVAPDGLINKTSVLFVSVSFILLMVISLSWLIFYYVQRFRYLHAKERLSRRLGTAAKKALTKIPVKVLKTGDKDFDWIGDQCAVCIEPYRCGESVRILPCRHFYHKSCIDPWLLDQRSCPLCKLDILKACGLHIHRGSQASLLDAHLLAEHSHHSHAAANPAGAAVPSGVSASAAASVAGSVQVPTLLIQAGGGARDSAEASPSNSHSDEGGVQVTIEPPDVQYHHSNDSSVQCGPLACRHDSASSDASSAGAAADGAAGHQRLALVEAAEVCYPLVHRHHGSG</sequence>
<name>A0A267E5U9_9PLAT</name>
<proteinExistence type="predicted"/>
<dbReference type="AlphaFoldDB" id="A0A267E5U9"/>
<keyword evidence="7 10" id="KW-0472">Membrane</keyword>
<keyword evidence="14" id="KW-1185">Reference proteome</keyword>
<feature type="region of interest" description="Disordered" evidence="9">
    <location>
        <begin position="449"/>
        <end position="470"/>
    </location>
</feature>
<dbReference type="STRING" id="282301.A0A267E5U9"/>
<dbReference type="SUPFAM" id="SSF57850">
    <property type="entry name" value="RING/U-box"/>
    <property type="match status" value="1"/>
</dbReference>
<dbReference type="InterPro" id="IPR013083">
    <property type="entry name" value="Znf_RING/FYVE/PHD"/>
</dbReference>
<evidence type="ECO:0000256" key="11">
    <source>
        <dbReference type="SAM" id="SignalP"/>
    </source>
</evidence>
<keyword evidence="4 8" id="KW-0863">Zinc-finger</keyword>
<keyword evidence="2 10" id="KW-0812">Transmembrane</keyword>
<dbReference type="InterPro" id="IPR001841">
    <property type="entry name" value="Znf_RING"/>
</dbReference>
<feature type="transmembrane region" description="Helical" evidence="10">
    <location>
        <begin position="269"/>
        <end position="292"/>
    </location>
</feature>
<dbReference type="Gene3D" id="3.30.40.10">
    <property type="entry name" value="Zinc/RING finger domain, C3HC4 (zinc finger)"/>
    <property type="match status" value="1"/>
</dbReference>
<evidence type="ECO:0000256" key="2">
    <source>
        <dbReference type="ARBA" id="ARBA00022692"/>
    </source>
</evidence>
<dbReference type="PROSITE" id="PS50089">
    <property type="entry name" value="ZF_RING_2"/>
    <property type="match status" value="1"/>
</dbReference>
<evidence type="ECO:0000256" key="1">
    <source>
        <dbReference type="ARBA" id="ARBA00004370"/>
    </source>
</evidence>
<dbReference type="Pfam" id="PF13639">
    <property type="entry name" value="zf-RING_2"/>
    <property type="match status" value="1"/>
</dbReference>
<keyword evidence="11" id="KW-0732">Signal</keyword>
<dbReference type="Proteomes" id="UP000215902">
    <property type="component" value="Unassembled WGS sequence"/>
</dbReference>
<dbReference type="OrthoDB" id="9984778at2759"/>
<feature type="domain" description="RING-type" evidence="12">
    <location>
        <begin position="338"/>
        <end position="379"/>
    </location>
</feature>
<dbReference type="GO" id="GO:0008270">
    <property type="term" value="F:zinc ion binding"/>
    <property type="evidence" value="ECO:0007669"/>
    <property type="project" value="UniProtKB-KW"/>
</dbReference>